<dbReference type="PROSITE" id="PS00383">
    <property type="entry name" value="TYR_PHOSPHATASE_1"/>
    <property type="match status" value="1"/>
</dbReference>
<keyword evidence="9 16" id="KW-1133">Transmembrane helix</keyword>
<evidence type="ECO:0000259" key="18">
    <source>
        <dbReference type="PROSITE" id="PS50056"/>
    </source>
</evidence>
<dbReference type="InterPro" id="IPR001320">
    <property type="entry name" value="Iontro_rcpt_C"/>
</dbReference>
<comment type="similarity">
    <text evidence="3">Belongs to the glutamate-gated ion channel (TC 1.A.10.1) family.</text>
</comment>
<evidence type="ECO:0000256" key="12">
    <source>
        <dbReference type="ARBA" id="ARBA00023170"/>
    </source>
</evidence>
<feature type="domain" description="Fibronectin type-III" evidence="19">
    <location>
        <begin position="737"/>
        <end position="837"/>
    </location>
</feature>
<feature type="domain" description="Tyrosine specific protein phosphatases" evidence="18">
    <location>
        <begin position="1404"/>
        <end position="1473"/>
    </location>
</feature>
<dbReference type="Pfam" id="PF10613">
    <property type="entry name" value="Lig_chan-Glu_bd"/>
    <property type="match status" value="1"/>
</dbReference>
<dbReference type="PRINTS" id="PR00700">
    <property type="entry name" value="PRTYPHPHTASE"/>
</dbReference>
<keyword evidence="5 16" id="KW-0812">Transmembrane</keyword>
<dbReference type="SMART" id="SM00918">
    <property type="entry name" value="Lig_chan-Glu_bd"/>
    <property type="match status" value="1"/>
</dbReference>
<dbReference type="PROSITE" id="PS50055">
    <property type="entry name" value="TYR_PHOSPHATASE_PTP"/>
    <property type="match status" value="2"/>
</dbReference>
<keyword evidence="10" id="KW-0406">Ion transport</keyword>
<evidence type="ECO:0000256" key="2">
    <source>
        <dbReference type="ARBA" id="ARBA00004167"/>
    </source>
</evidence>
<dbReference type="Gene3D" id="3.90.190.10">
    <property type="entry name" value="Protein tyrosine phosphatase superfamily"/>
    <property type="match status" value="2"/>
</dbReference>
<sequence length="1787" mass="201538">MVTELANGGGIKAEGPLSLLLDLLSKQLKFRYKLVPPIDGTWGVKTTDGNFTGMVGMLQRNEIEIALGPFFISWERTEVLDFSRGLYMDRQTLITPRPQLKGDVTGLIKPFTLQVWMMVLISAVSIMVIMVVLVKGEGYIIGYNPKMVIGQAAVWTLQTLTQESSHWLPRMDSARLLVLTWLLASLVIMTSYSGILTSMLTVPRVTIPIDSLADLVAQSDLPWKLETGAMMFNILADSTKPEYQETLRRMNGTFYGCWASREDLVEGKFAAICDKTAQKKVMSWDFSTTGQCHLYIASETIYFSQMSMAFRINSSYLAGTDRIIQMLVDGGLLDHWLNREMTNATVCLRPLIADLRHTSRSLSLQDYLGPIFFLLADSTYTPFPRLVHCFVLCASLNPIQRHGVTMWGRTLWLTVISCVVYQQLGCHAQSRAGMEEYQSDGGGDLHPPPPPYLSDDIAFNRSVVNQTLHSTPAISARVKHQASYPIPDINILYKFKRNSRAPDELSYITGDTQLTLQTEVLPRHSRSLSFYEPVINLRTTASHVHFSVQAPPGASNNLLYSFRYKVNRKACTFSTYRPRFTSWSQWYDTRPTVVRPIEELAYSTVTFSAKFKNSAWVGPEAVKSVDVGTAVPLLPVESLICEEHQPTSCSVRLETSCYKENGPGLTVSYDLVNDVNKEVYGTWISAPRSRVSAYRSLVLPNDELPPYTWITIRAYPANNAGRNTDFSLMKETRFRTAPTKPGQVRNVNTQEASNSITVSWEKPSDNPIRGELEGYKVNWKSINSRSWEVDWIYYSNTLSYTITGLTNNEVYDIRVSAKNKDVDDYGDDVTTSATPQEGKPSPVKDLMVVNVTQTTATVVWNEPDYPQGKIKQYIVSLVKEPQGNITERIYEFTNLQEGSEYIAGVEVCNQKYCSDPENKEFYTRPAVPQVDGEPGLMYSDSTSVTVRLPVLHNLPGYQWIVLKNITAGEDPDVLNKEFEESLKKAVVDLINETSVLGSSNRKKRSVENPEELRIVARISQREDNLTQKFTVGDNETYDNYENEPLEEGSTYLLVVATERKSGPHSALVASPPIPITAVPYPTVNYLVVGFICLLLLLVLLMVVLALLYYKRHRSKLRTDGNENTDLVTCTDGNEKPRVNIVDLNRQEEEPHFPPPTPSNSIVIVAEEEHPNRSEEVLEELSYPEQVIGAVGGEEENEEECIYLNLSTRITQADLEAYLSWAMFSPDTNQEFTNVPYIMPKSCSDGEMAVNRKKNRYKNNLPYNDTRVKLPLVNNEPDTDYINACYVESPRNPKAFIATQGPKDYEMDTIGDFWRMIWCTKCYTIVMIVNLMENGKAKVAKYWPDRNEQIVKYGITIQLISEEVKLGFHVRVFKVTRRKEVREIVQYHYTDWPDHGVPQNPFGLAQMLKLMRSTTSVGPITVHCSAGIGRTGTVILVLYLLEELDAKQYLSPGNALVALRTGRPRLVENSAQYRFGHSLLLEILFGVETSIVCSSYVMELPQLRASDVISNQYMKLKALPKDLNFKFAKKPEFDNLNRNPDILPADSRLVCLHGMVGNTASQYINVVRINGLDCTDAYLAGEHPQEHTVESAWKLVMERRVSVWVHLHIFPHPNPEYPELLSGEGTKNIGMMQLTVGPPRSFQNFTEYTVNIISTTSRIVTPHRMVVLQLHGWPHTQSLPEQPDALLAVLEKAESLLTVNSPMLFTCKDGVTGCGVATALLLARSRAQLIQEVDVYRSVLSVLYDRPQFITSVEQYDFLHTAMQKFITGHSHYGNFGLSQHMNKLTVA</sequence>
<dbReference type="Gene3D" id="2.60.40.10">
    <property type="entry name" value="Immunoglobulins"/>
    <property type="match status" value="2"/>
</dbReference>
<reference evidence="20" key="1">
    <citation type="submission" date="2023-11" db="EMBL/GenBank/DDBJ databases">
        <title>Genome assemblies of two species of porcelain crab, Petrolisthes cinctipes and Petrolisthes manimaculis (Anomura: Porcellanidae).</title>
        <authorList>
            <person name="Angst P."/>
        </authorList>
    </citation>
    <scope>NUCLEOTIDE SEQUENCE</scope>
    <source>
        <strain evidence="20">PB745_02</strain>
        <tissue evidence="20">Gill</tissue>
    </source>
</reference>
<evidence type="ECO:0000256" key="9">
    <source>
        <dbReference type="ARBA" id="ARBA00022989"/>
    </source>
</evidence>
<dbReference type="InterPro" id="IPR000387">
    <property type="entry name" value="Tyr_Pase_dom"/>
</dbReference>
<keyword evidence="15" id="KW-0407">Ion channel</keyword>
<evidence type="ECO:0000259" key="19">
    <source>
        <dbReference type="PROSITE" id="PS50853"/>
    </source>
</evidence>
<dbReference type="GO" id="GO:0004725">
    <property type="term" value="F:protein tyrosine phosphatase activity"/>
    <property type="evidence" value="ECO:0007669"/>
    <property type="project" value="InterPro"/>
</dbReference>
<evidence type="ECO:0000256" key="6">
    <source>
        <dbReference type="ARBA" id="ARBA00022729"/>
    </source>
</evidence>
<feature type="transmembrane region" description="Helical" evidence="16">
    <location>
        <begin position="115"/>
        <end position="134"/>
    </location>
</feature>
<dbReference type="SUPFAM" id="SSF52799">
    <property type="entry name" value="(Phosphotyrosine protein) phosphatases II"/>
    <property type="match status" value="2"/>
</dbReference>
<evidence type="ECO:0000256" key="7">
    <source>
        <dbReference type="ARBA" id="ARBA00022801"/>
    </source>
</evidence>
<keyword evidence="8" id="KW-0904">Protein phosphatase</keyword>
<keyword evidence="13" id="KW-0325">Glycoprotein</keyword>
<evidence type="ECO:0000256" key="10">
    <source>
        <dbReference type="ARBA" id="ARBA00023065"/>
    </source>
</evidence>
<keyword evidence="6" id="KW-0732">Signal</keyword>
<dbReference type="SUPFAM" id="SSF53850">
    <property type="entry name" value="Periplasmic binding protein-like II"/>
    <property type="match status" value="1"/>
</dbReference>
<feature type="transmembrane region" description="Helical" evidence="16">
    <location>
        <begin position="1085"/>
        <end position="1109"/>
    </location>
</feature>
<keyword evidence="11 16" id="KW-0472">Membrane</keyword>
<dbReference type="InterPro" id="IPR016130">
    <property type="entry name" value="Tyr_Pase_AS"/>
</dbReference>
<evidence type="ECO:0000256" key="13">
    <source>
        <dbReference type="ARBA" id="ARBA00023180"/>
    </source>
</evidence>
<dbReference type="SMART" id="SM00194">
    <property type="entry name" value="PTPc"/>
    <property type="match status" value="2"/>
</dbReference>
<evidence type="ECO:0000256" key="15">
    <source>
        <dbReference type="ARBA" id="ARBA00023303"/>
    </source>
</evidence>
<dbReference type="InterPro" id="IPR019594">
    <property type="entry name" value="Glu/Gly-bd"/>
</dbReference>
<keyword evidence="4" id="KW-0813">Transport</keyword>
<dbReference type="InterPro" id="IPR003595">
    <property type="entry name" value="Tyr_Pase_cat"/>
</dbReference>
<keyword evidence="14" id="KW-1071">Ligand-gated ion channel</keyword>
<evidence type="ECO:0000256" key="5">
    <source>
        <dbReference type="ARBA" id="ARBA00022692"/>
    </source>
</evidence>
<dbReference type="GO" id="GO:0015276">
    <property type="term" value="F:ligand-gated monoatomic ion channel activity"/>
    <property type="evidence" value="ECO:0007669"/>
    <property type="project" value="InterPro"/>
</dbReference>
<dbReference type="Pfam" id="PF00060">
    <property type="entry name" value="Lig_chan"/>
    <property type="match status" value="1"/>
</dbReference>
<protein>
    <recommendedName>
        <fullName evidence="22">Protein-tyrosine-phosphatase</fullName>
    </recommendedName>
</protein>
<keyword evidence="21" id="KW-1185">Reference proteome</keyword>
<accession>A0AAE1PZ73</accession>
<name>A0AAE1PZ73_9EUCA</name>
<keyword evidence="12" id="KW-0675">Receptor</keyword>
<evidence type="ECO:0000256" key="8">
    <source>
        <dbReference type="ARBA" id="ARBA00022912"/>
    </source>
</evidence>
<feature type="domain" description="Fibronectin type-III" evidence="19">
    <location>
        <begin position="839"/>
        <end position="926"/>
    </location>
</feature>
<feature type="domain" description="Tyrosine-protein phosphatase" evidence="17">
    <location>
        <begin position="1227"/>
        <end position="1482"/>
    </location>
</feature>
<dbReference type="Gene3D" id="3.40.190.10">
    <property type="entry name" value="Periplasmic binding protein-like II"/>
    <property type="match status" value="1"/>
</dbReference>
<dbReference type="Gene3D" id="1.10.287.70">
    <property type="match status" value="1"/>
</dbReference>
<dbReference type="CDD" id="cd00063">
    <property type="entry name" value="FN3"/>
    <property type="match status" value="2"/>
</dbReference>
<evidence type="ECO:0000256" key="14">
    <source>
        <dbReference type="ARBA" id="ARBA00023286"/>
    </source>
</evidence>
<evidence type="ECO:0000313" key="21">
    <source>
        <dbReference type="Proteomes" id="UP001292094"/>
    </source>
</evidence>
<dbReference type="PROSITE" id="PS50853">
    <property type="entry name" value="FN3"/>
    <property type="match status" value="2"/>
</dbReference>
<evidence type="ECO:0000256" key="1">
    <source>
        <dbReference type="ARBA" id="ARBA00004141"/>
    </source>
</evidence>
<gene>
    <name evidence="20" type="ORF">Pmani_011463</name>
</gene>
<feature type="domain" description="Tyrosine-protein phosphatase" evidence="17">
    <location>
        <begin position="1508"/>
        <end position="1765"/>
    </location>
</feature>
<dbReference type="InterPro" id="IPR000242">
    <property type="entry name" value="PTP_cat"/>
</dbReference>
<dbReference type="InterPro" id="IPR036116">
    <property type="entry name" value="FN3_sf"/>
</dbReference>
<evidence type="ECO:0000256" key="3">
    <source>
        <dbReference type="ARBA" id="ARBA00008685"/>
    </source>
</evidence>
<evidence type="ECO:0000313" key="20">
    <source>
        <dbReference type="EMBL" id="KAK4317460.1"/>
    </source>
</evidence>
<dbReference type="SMART" id="SM00404">
    <property type="entry name" value="PTPc_motif"/>
    <property type="match status" value="2"/>
</dbReference>
<dbReference type="CDD" id="cd00047">
    <property type="entry name" value="PTPc"/>
    <property type="match status" value="1"/>
</dbReference>
<dbReference type="GO" id="GO:0016020">
    <property type="term" value="C:membrane"/>
    <property type="evidence" value="ECO:0007669"/>
    <property type="project" value="UniProtKB-SubCell"/>
</dbReference>
<comment type="subcellular location">
    <subcellularLocation>
        <location evidence="1">Membrane</location>
        <topology evidence="1">Multi-pass membrane protein</topology>
    </subcellularLocation>
    <subcellularLocation>
        <location evidence="2">Membrane</location>
        <topology evidence="2">Single-pass membrane protein</topology>
    </subcellularLocation>
</comment>
<dbReference type="PANTHER" id="PTHR46957">
    <property type="entry name" value="CYTOKINE RECEPTOR"/>
    <property type="match status" value="1"/>
</dbReference>
<keyword evidence="7" id="KW-0378">Hydrolase</keyword>
<dbReference type="Pfam" id="PF00041">
    <property type="entry name" value="fn3"/>
    <property type="match status" value="2"/>
</dbReference>
<dbReference type="PROSITE" id="PS50056">
    <property type="entry name" value="TYR_PHOSPHATASE_2"/>
    <property type="match status" value="1"/>
</dbReference>
<dbReference type="PANTHER" id="PTHR46957:SF3">
    <property type="entry name" value="CYTOKINE RECEPTOR"/>
    <property type="match status" value="1"/>
</dbReference>
<feature type="transmembrane region" description="Helical" evidence="16">
    <location>
        <begin position="176"/>
        <end position="195"/>
    </location>
</feature>
<evidence type="ECO:0000256" key="4">
    <source>
        <dbReference type="ARBA" id="ARBA00022448"/>
    </source>
</evidence>
<organism evidence="20 21">
    <name type="scientific">Petrolisthes manimaculis</name>
    <dbReference type="NCBI Taxonomy" id="1843537"/>
    <lineage>
        <taxon>Eukaryota</taxon>
        <taxon>Metazoa</taxon>
        <taxon>Ecdysozoa</taxon>
        <taxon>Arthropoda</taxon>
        <taxon>Crustacea</taxon>
        <taxon>Multicrustacea</taxon>
        <taxon>Malacostraca</taxon>
        <taxon>Eumalacostraca</taxon>
        <taxon>Eucarida</taxon>
        <taxon>Decapoda</taxon>
        <taxon>Pleocyemata</taxon>
        <taxon>Anomura</taxon>
        <taxon>Galatheoidea</taxon>
        <taxon>Porcellanidae</taxon>
        <taxon>Petrolisthes</taxon>
    </lineage>
</organism>
<dbReference type="Pfam" id="PF00102">
    <property type="entry name" value="Y_phosphatase"/>
    <property type="match status" value="2"/>
</dbReference>
<dbReference type="InterPro" id="IPR029021">
    <property type="entry name" value="Prot-tyrosine_phosphatase-like"/>
</dbReference>
<evidence type="ECO:0000256" key="11">
    <source>
        <dbReference type="ARBA" id="ARBA00023136"/>
    </source>
</evidence>
<comment type="caution">
    <text evidence="20">The sequence shown here is derived from an EMBL/GenBank/DDBJ whole genome shotgun (WGS) entry which is preliminary data.</text>
</comment>
<dbReference type="Proteomes" id="UP001292094">
    <property type="component" value="Unassembled WGS sequence"/>
</dbReference>
<dbReference type="InterPro" id="IPR050713">
    <property type="entry name" value="RTP_Phos/Ushers"/>
</dbReference>
<dbReference type="SUPFAM" id="SSF49265">
    <property type="entry name" value="Fibronectin type III"/>
    <property type="match status" value="2"/>
</dbReference>
<evidence type="ECO:0000259" key="17">
    <source>
        <dbReference type="PROSITE" id="PS50055"/>
    </source>
</evidence>
<dbReference type="GO" id="GO:0048666">
    <property type="term" value="P:neuron development"/>
    <property type="evidence" value="ECO:0007669"/>
    <property type="project" value="UniProtKB-ARBA"/>
</dbReference>
<dbReference type="SMART" id="SM00060">
    <property type="entry name" value="FN3"/>
    <property type="match status" value="3"/>
</dbReference>
<dbReference type="InterPro" id="IPR013783">
    <property type="entry name" value="Ig-like_fold"/>
</dbReference>
<proteinExistence type="inferred from homology"/>
<dbReference type="InterPro" id="IPR003961">
    <property type="entry name" value="FN3_dom"/>
</dbReference>
<evidence type="ECO:0000256" key="16">
    <source>
        <dbReference type="SAM" id="Phobius"/>
    </source>
</evidence>
<evidence type="ECO:0008006" key="22">
    <source>
        <dbReference type="Google" id="ProtNLM"/>
    </source>
</evidence>
<dbReference type="EMBL" id="JAWZYT010000919">
    <property type="protein sequence ID" value="KAK4317460.1"/>
    <property type="molecule type" value="Genomic_DNA"/>
</dbReference>